<reference evidence="3" key="1">
    <citation type="submission" date="2022-12" db="EMBL/GenBank/DDBJ databases">
        <authorList>
            <person name="Webb A."/>
        </authorList>
    </citation>
    <scope>NUCLEOTIDE SEQUENCE</scope>
    <source>
        <strain evidence="3">Pd1</strain>
    </source>
</reference>
<evidence type="ECO:0000256" key="2">
    <source>
        <dbReference type="SAM" id="SignalP"/>
    </source>
</evidence>
<organism evidence="3 4">
    <name type="scientific">Peronospora destructor</name>
    <dbReference type="NCBI Taxonomy" id="86335"/>
    <lineage>
        <taxon>Eukaryota</taxon>
        <taxon>Sar</taxon>
        <taxon>Stramenopiles</taxon>
        <taxon>Oomycota</taxon>
        <taxon>Peronosporomycetes</taxon>
        <taxon>Peronosporales</taxon>
        <taxon>Peronosporaceae</taxon>
        <taxon>Peronospora</taxon>
    </lineage>
</organism>
<keyword evidence="4" id="KW-1185">Reference proteome</keyword>
<evidence type="ECO:0000256" key="1">
    <source>
        <dbReference type="SAM" id="Phobius"/>
    </source>
</evidence>
<dbReference type="Proteomes" id="UP001162029">
    <property type="component" value="Unassembled WGS sequence"/>
</dbReference>
<comment type="caution">
    <text evidence="3">The sequence shown here is derived from an EMBL/GenBank/DDBJ whole genome shotgun (WGS) entry which is preliminary data.</text>
</comment>
<dbReference type="AlphaFoldDB" id="A0AAV0UGB3"/>
<keyword evidence="1" id="KW-0812">Transmembrane</keyword>
<evidence type="ECO:0000313" key="4">
    <source>
        <dbReference type="Proteomes" id="UP001162029"/>
    </source>
</evidence>
<accession>A0AAV0UGB3</accession>
<dbReference type="PANTHER" id="PTHR35465:SF1">
    <property type="entry name" value="PHOSPHATIDYLINOSITOL-GLYCAN BIOSYNTHESIS CLASS X PROTEIN"/>
    <property type="match status" value="1"/>
</dbReference>
<feature type="transmembrane region" description="Helical" evidence="1">
    <location>
        <begin position="191"/>
        <end position="210"/>
    </location>
</feature>
<protein>
    <submittedName>
        <fullName evidence="3">Uncharacterized protein</fullName>
    </submittedName>
</protein>
<feature type="chain" id="PRO_5043785067" evidence="2">
    <location>
        <begin position="21"/>
        <end position="234"/>
    </location>
</feature>
<feature type="signal peptide" evidence="2">
    <location>
        <begin position="1"/>
        <end position="20"/>
    </location>
</feature>
<proteinExistence type="predicted"/>
<name>A0AAV0UGB3_9STRA</name>
<evidence type="ECO:0000313" key="3">
    <source>
        <dbReference type="EMBL" id="CAI5735877.1"/>
    </source>
</evidence>
<keyword evidence="2" id="KW-0732">Signal</keyword>
<dbReference type="EMBL" id="CANTFM010001151">
    <property type="protein sequence ID" value="CAI5735877.1"/>
    <property type="molecule type" value="Genomic_DNA"/>
</dbReference>
<gene>
    <name evidence="3" type="ORF">PDE001_LOCUS6147</name>
</gene>
<sequence length="234" mass="26244">MLLLLSQLVVALVCLMAASSSTPSSNVPSVIELLPDTSLPSQCVLYGVPQLFRVVKLQPATVYDIKVSYPATQPSMFTLQVDGVLLPMPFNDNFRATSGNIARNIVKNQTRPPRHRVLNTAKLRLHPNEVEVHESVRYRFEPSIETAVEVEFSLLAEVEGVRRPDSKLEMEKCVFDIVVEKVLLEVFPRTTVVLIGWLCVLLFVSGHWVLPYLETKIALTCVEDRVDLTQTKKS</sequence>
<keyword evidence="1" id="KW-0472">Membrane</keyword>
<keyword evidence="1" id="KW-1133">Transmembrane helix</keyword>
<dbReference type="PANTHER" id="PTHR35465">
    <property type="entry name" value="CAVEOLIN-1 PROTEIN"/>
    <property type="match status" value="1"/>
</dbReference>